<keyword evidence="4" id="KW-0067">ATP-binding</keyword>
<dbReference type="EMBL" id="CP129674">
    <property type="protein sequence ID" value="XDS43847.1"/>
    <property type="molecule type" value="Genomic_DNA"/>
</dbReference>
<dbReference type="NCBIfam" id="NF001129">
    <property type="entry name" value="PRK00139.2-3"/>
    <property type="match status" value="1"/>
</dbReference>
<accession>A0AB39U4L2</accession>
<evidence type="ECO:0000256" key="4">
    <source>
        <dbReference type="ARBA" id="ARBA00022840"/>
    </source>
</evidence>
<dbReference type="PANTHER" id="PTHR23135:SF4">
    <property type="entry name" value="UDP-N-ACETYLMURAMOYL-L-ALANYL-D-GLUTAMATE--2,6-DIAMINOPIMELATE LIGASE MURE HOMOLOG, CHLOROPLASTIC"/>
    <property type="match status" value="1"/>
</dbReference>
<feature type="compositionally biased region" description="Low complexity" evidence="6">
    <location>
        <begin position="291"/>
        <end position="303"/>
    </location>
</feature>
<dbReference type="InterPro" id="IPR036615">
    <property type="entry name" value="Mur_ligase_C_dom_sf"/>
</dbReference>
<dbReference type="Gene3D" id="3.40.1390.10">
    <property type="entry name" value="MurE/MurF, N-terminal domain"/>
    <property type="match status" value="1"/>
</dbReference>
<keyword evidence="5" id="KW-0131">Cell cycle</keyword>
<dbReference type="Pfam" id="PF08245">
    <property type="entry name" value="Mur_ligase_M"/>
    <property type="match status" value="1"/>
</dbReference>
<dbReference type="AlphaFoldDB" id="A0AB39U4L2"/>
<dbReference type="SUPFAM" id="SSF63418">
    <property type="entry name" value="MurE/MurF N-terminal domain"/>
    <property type="match status" value="1"/>
</dbReference>
<evidence type="ECO:0000256" key="3">
    <source>
        <dbReference type="ARBA" id="ARBA00022741"/>
    </source>
</evidence>
<dbReference type="EC" id="6.3.2.13" evidence="9"/>
<evidence type="ECO:0000256" key="6">
    <source>
        <dbReference type="SAM" id="MobiDB-lite"/>
    </source>
</evidence>
<evidence type="ECO:0000259" key="8">
    <source>
        <dbReference type="Pfam" id="PF08245"/>
    </source>
</evidence>
<name>A0AB39U4L2_9BIFI</name>
<evidence type="ECO:0000313" key="9">
    <source>
        <dbReference type="EMBL" id="XDS43847.1"/>
    </source>
</evidence>
<sequence length="563" mass="62149">MALTLASATRLLKRNGLLRELIRADRWTLDPYSFDGFDGFYGADTNFTDITYDTRKVSRGGLLFCKGRFRPEFLDDIDDTGLAAYVAETPYADKTGSVGIIVNDVRKAMSLLASEYYCRPQDSLTVVGITGTKGKTTTAYFVQSILNSFSGNKSALFSSVDDCLDGVHYHESNLTTPESLDLFRMMRTALDNGMRYLVMEVSSQAYKVDRVYGLHFDVGAFLNISPDHISPIEHPTFEDYLFCKRQITQHSSHLVLGRDCAYADLILEDAKASSTTVSRFALGKSCVRDGSVSSESSESSESSDAIRRATDGDDSNSSATDSVATVCAVPVSNSGTERYSMFISHESLTKIGDFTLSIEGAFNAANAAAAIAIALQLGIPQDSDALHALESVKIQGRMERFSARNIVAYVDYAHNYASVTALLDFVDHKYGSKHPRITLITGSAGDKAYDRRKEIVDAAQNRIARFIFTEEDTETEPHEAICEQMLGYVTNPSVEASIIMGRTEAIAQAIEESRADRTTLNVILVIGKGEERWIKDYGRHKQYEGDDHAVERLLAQYNQHAED</sequence>
<dbReference type="KEGG" id="baqk:QN215_06030"/>
<dbReference type="Pfam" id="PF02875">
    <property type="entry name" value="Mur_ligase_C"/>
    <property type="match status" value="1"/>
</dbReference>
<dbReference type="GO" id="GO:0004326">
    <property type="term" value="F:tetrahydrofolylpolyglutamate synthase activity"/>
    <property type="evidence" value="ECO:0007669"/>
    <property type="project" value="InterPro"/>
</dbReference>
<feature type="region of interest" description="Disordered" evidence="6">
    <location>
        <begin position="289"/>
        <end position="321"/>
    </location>
</feature>
<gene>
    <name evidence="9" type="ORF">QN215_06030</name>
</gene>
<dbReference type="GO" id="GO:0051301">
    <property type="term" value="P:cell division"/>
    <property type="evidence" value="ECO:0007669"/>
    <property type="project" value="UniProtKB-KW"/>
</dbReference>
<dbReference type="InterPro" id="IPR013221">
    <property type="entry name" value="Mur_ligase_cen"/>
</dbReference>
<reference evidence="9" key="1">
    <citation type="submission" date="2023-07" db="EMBL/GenBank/DDBJ databases">
        <title>Bifidobacterium aquikefiriaerophilum sp. nov. and Bifidobacterium eccum sp. nov., isolated from water kefir.</title>
        <authorList>
            <person name="Breselge S."/>
            <person name="Bellassi P."/>
            <person name="Barcenilla C."/>
            <person name="Alvarez-Ordonez A."/>
            <person name="Morelli L."/>
            <person name="Cotter P.D."/>
        </authorList>
    </citation>
    <scope>NUCLEOTIDE SEQUENCE</scope>
    <source>
        <strain evidence="9">WK041_4_12</strain>
    </source>
</reference>
<evidence type="ECO:0000256" key="2">
    <source>
        <dbReference type="ARBA" id="ARBA00022618"/>
    </source>
</evidence>
<dbReference type="InterPro" id="IPR018109">
    <property type="entry name" value="Folylpolyglutamate_synth_CS"/>
</dbReference>
<dbReference type="Gene3D" id="3.90.190.20">
    <property type="entry name" value="Mur ligase, C-terminal domain"/>
    <property type="match status" value="1"/>
</dbReference>
<proteinExistence type="predicted"/>
<keyword evidence="2" id="KW-0132">Cell division</keyword>
<evidence type="ECO:0000256" key="5">
    <source>
        <dbReference type="ARBA" id="ARBA00023306"/>
    </source>
</evidence>
<evidence type="ECO:0000256" key="1">
    <source>
        <dbReference type="ARBA" id="ARBA00022598"/>
    </source>
</evidence>
<organism evidence="9">
    <name type="scientific">Bifidobacterium aquikefiricola</name>
    <dbReference type="NCBI Taxonomy" id="3059038"/>
    <lineage>
        <taxon>Bacteria</taxon>
        <taxon>Bacillati</taxon>
        <taxon>Actinomycetota</taxon>
        <taxon>Actinomycetes</taxon>
        <taxon>Bifidobacteriales</taxon>
        <taxon>Bifidobacteriaceae</taxon>
        <taxon>Bifidobacterium</taxon>
    </lineage>
</organism>
<feature type="domain" description="Mur ligase central" evidence="8">
    <location>
        <begin position="129"/>
        <end position="374"/>
    </location>
</feature>
<dbReference type="SUPFAM" id="SSF53623">
    <property type="entry name" value="MurD-like peptide ligases, catalytic domain"/>
    <property type="match status" value="1"/>
</dbReference>
<dbReference type="PANTHER" id="PTHR23135">
    <property type="entry name" value="MUR LIGASE FAMILY MEMBER"/>
    <property type="match status" value="1"/>
</dbReference>
<keyword evidence="1 9" id="KW-0436">Ligase</keyword>
<keyword evidence="3" id="KW-0547">Nucleotide-binding</keyword>
<evidence type="ECO:0000259" key="7">
    <source>
        <dbReference type="Pfam" id="PF02875"/>
    </source>
</evidence>
<dbReference type="GO" id="GO:0005524">
    <property type="term" value="F:ATP binding"/>
    <property type="evidence" value="ECO:0007669"/>
    <property type="project" value="UniProtKB-KW"/>
</dbReference>
<dbReference type="PROSITE" id="PS01011">
    <property type="entry name" value="FOLYLPOLYGLU_SYNT_1"/>
    <property type="match status" value="1"/>
</dbReference>
<dbReference type="InterPro" id="IPR036565">
    <property type="entry name" value="Mur-like_cat_sf"/>
</dbReference>
<dbReference type="InterPro" id="IPR035911">
    <property type="entry name" value="MurE/MurF_N"/>
</dbReference>
<protein>
    <submittedName>
        <fullName evidence="9">UDP-N-acetylmuramoyl-L-alanyl-D-glutamate--2, 6-diaminopimelate ligase</fullName>
        <ecNumber evidence="9">6.3.2.13</ecNumber>
    </submittedName>
</protein>
<dbReference type="SUPFAM" id="SSF53244">
    <property type="entry name" value="MurD-like peptide ligases, peptide-binding domain"/>
    <property type="match status" value="1"/>
</dbReference>
<dbReference type="GO" id="GO:0008765">
    <property type="term" value="F:UDP-N-acetylmuramoylalanyl-D-glutamate-2,6-diaminopimelate ligase activity"/>
    <property type="evidence" value="ECO:0007669"/>
    <property type="project" value="UniProtKB-EC"/>
</dbReference>
<dbReference type="InterPro" id="IPR004101">
    <property type="entry name" value="Mur_ligase_C"/>
</dbReference>
<dbReference type="Gene3D" id="3.40.1190.10">
    <property type="entry name" value="Mur-like, catalytic domain"/>
    <property type="match status" value="1"/>
</dbReference>
<dbReference type="RefSeq" id="WP_369343441.1">
    <property type="nucleotide sequence ID" value="NZ_CP129674.1"/>
</dbReference>
<feature type="domain" description="Mur ligase C-terminal" evidence="7">
    <location>
        <begin position="396"/>
        <end position="529"/>
    </location>
</feature>